<feature type="domain" description="Cytochrome c" evidence="11">
    <location>
        <begin position="118"/>
        <end position="215"/>
    </location>
</feature>
<dbReference type="SUPFAM" id="SSF46626">
    <property type="entry name" value="Cytochrome c"/>
    <property type="match status" value="2"/>
</dbReference>
<reference evidence="13" key="1">
    <citation type="journal article" date="2013" name="BMC Microbiol.">
        <title>Taxonomy and evolution of bacteriochlorophyll a-containing members of the OM60/NOR5 clade of marine gammaproteobacteria: description of Luminiphilus syltensis gen. nov., sp. nov., reclassification of Haliea rubra as Pseudohaliea rubra gen. nov., comb. nov., and emendation of Chromatocurvus halotolerans.</title>
        <authorList>
            <person name="Spring S."/>
            <person name="Riedel T."/>
            <person name="Sproer C."/>
            <person name="Yan S."/>
            <person name="Harder J."/>
            <person name="Fuchs B.M."/>
        </authorList>
    </citation>
    <scope>NUCLEOTIDE SEQUENCE [LARGE SCALE GENOMIC DNA]</scope>
    <source>
        <strain evidence="13">NOR51-B</strain>
    </source>
</reference>
<keyword evidence="2" id="KW-0813">Transport</keyword>
<keyword evidence="4 9" id="KW-0479">Metal-binding</keyword>
<dbReference type="RefSeq" id="WP_009019457.1">
    <property type="nucleotide sequence ID" value="NZ_DS999411.1"/>
</dbReference>
<dbReference type="InterPro" id="IPR008168">
    <property type="entry name" value="Cyt_C_IC"/>
</dbReference>
<dbReference type="EMBL" id="DS999411">
    <property type="protein sequence ID" value="EED34709.1"/>
    <property type="molecule type" value="Genomic_DNA"/>
</dbReference>
<comment type="subcellular location">
    <subcellularLocation>
        <location evidence="1">Periplasm</location>
    </subcellularLocation>
</comment>
<evidence type="ECO:0000256" key="7">
    <source>
        <dbReference type="ARBA" id="ARBA00023004"/>
    </source>
</evidence>
<feature type="binding site" description="axial binding residue" evidence="9">
    <location>
        <position position="47"/>
    </location>
    <ligand>
        <name>heme c</name>
        <dbReference type="ChEBI" id="CHEBI:61717"/>
        <label>1</label>
    </ligand>
    <ligandPart>
        <name>Fe</name>
        <dbReference type="ChEBI" id="CHEBI:18248"/>
    </ligandPart>
</feature>
<dbReference type="AlphaFoldDB" id="B8KUJ7"/>
<sequence length="215" mass="22549">MFQRIVGRCFAAISLSFALVTVASAATGVKGDPESGSKMVATCAACHGADGNSAVPNFPKLAGLGEKYLLKQMKDIRSGLRPVAAMAGQVDNLSDQQLADIAAFYDSQERTREMADPDLVDLGRSIYMAGIADRKVAACSGCHSPTGKGNGPGGFPGLAGQHADYLAAQLKMFRKGYEDDSGRVNDGDSKIMRTTAFELSDLEIEAVASYASGLQ</sequence>
<keyword evidence="5" id="KW-0574">Periplasm</keyword>
<dbReference type="eggNOG" id="COG2863">
    <property type="taxonomic scope" value="Bacteria"/>
</dbReference>
<evidence type="ECO:0000256" key="8">
    <source>
        <dbReference type="PIRSR" id="PIRSR000005-1"/>
    </source>
</evidence>
<gene>
    <name evidence="12" type="ORF">NOR51B_648</name>
</gene>
<keyword evidence="6" id="KW-0249">Electron transport</keyword>
<proteinExistence type="predicted"/>
<feature type="binding site" description="covalent" evidence="8">
    <location>
        <position position="142"/>
    </location>
    <ligand>
        <name>heme c</name>
        <dbReference type="ChEBI" id="CHEBI:61717"/>
        <label>2</label>
    </ligand>
</feature>
<keyword evidence="3 8" id="KW-0349">Heme</keyword>
<keyword evidence="13" id="KW-1185">Reference proteome</keyword>
<evidence type="ECO:0000256" key="3">
    <source>
        <dbReference type="ARBA" id="ARBA00022617"/>
    </source>
</evidence>
<dbReference type="GO" id="GO:0020037">
    <property type="term" value="F:heme binding"/>
    <property type="evidence" value="ECO:0007669"/>
    <property type="project" value="InterPro"/>
</dbReference>
<dbReference type="PIRSF" id="PIRSF000005">
    <property type="entry name" value="Cytochrome_c4"/>
    <property type="match status" value="1"/>
</dbReference>
<dbReference type="GO" id="GO:0005506">
    <property type="term" value="F:iron ion binding"/>
    <property type="evidence" value="ECO:0007669"/>
    <property type="project" value="InterPro"/>
</dbReference>
<dbReference type="Proteomes" id="UP000004699">
    <property type="component" value="Unassembled WGS sequence"/>
</dbReference>
<feature type="signal peptide" evidence="10">
    <location>
        <begin position="1"/>
        <end position="25"/>
    </location>
</feature>
<name>B8KUJ7_9GAMM</name>
<dbReference type="Pfam" id="PF00034">
    <property type="entry name" value="Cytochrom_C"/>
    <property type="match status" value="2"/>
</dbReference>
<evidence type="ECO:0000313" key="13">
    <source>
        <dbReference type="Proteomes" id="UP000004699"/>
    </source>
</evidence>
<evidence type="ECO:0000256" key="2">
    <source>
        <dbReference type="ARBA" id="ARBA00022448"/>
    </source>
</evidence>
<dbReference type="HOGENOM" id="CLU_076280_2_1_6"/>
<comment type="PTM">
    <text evidence="8">Binds 2 heme c groups covalently per subunit.</text>
</comment>
<feature type="binding site" description="covalent" evidence="8">
    <location>
        <position position="139"/>
    </location>
    <ligand>
        <name>heme c</name>
        <dbReference type="ChEBI" id="CHEBI:61717"/>
        <label>2</label>
    </ligand>
</feature>
<dbReference type="PROSITE" id="PS51007">
    <property type="entry name" value="CYTC"/>
    <property type="match status" value="2"/>
</dbReference>
<dbReference type="GO" id="GO:0009055">
    <property type="term" value="F:electron transfer activity"/>
    <property type="evidence" value="ECO:0007669"/>
    <property type="project" value="InterPro"/>
</dbReference>
<evidence type="ECO:0000256" key="5">
    <source>
        <dbReference type="ARBA" id="ARBA00022764"/>
    </source>
</evidence>
<protein>
    <submittedName>
        <fullName evidence="12">Cytochrome c, class I</fullName>
    </submittedName>
</protein>
<organism evidence="12 13">
    <name type="scientific">Luminiphilus syltensis NOR5-1B</name>
    <dbReference type="NCBI Taxonomy" id="565045"/>
    <lineage>
        <taxon>Bacteria</taxon>
        <taxon>Pseudomonadati</taxon>
        <taxon>Pseudomonadota</taxon>
        <taxon>Gammaproteobacteria</taxon>
        <taxon>Cellvibrionales</taxon>
        <taxon>Halieaceae</taxon>
        <taxon>Luminiphilus</taxon>
    </lineage>
</organism>
<feature type="binding site" description="covalent" evidence="8">
    <location>
        <position position="46"/>
    </location>
    <ligand>
        <name>heme c</name>
        <dbReference type="ChEBI" id="CHEBI:61717"/>
        <label>1</label>
    </ligand>
</feature>
<dbReference type="GO" id="GO:0042597">
    <property type="term" value="C:periplasmic space"/>
    <property type="evidence" value="ECO:0007669"/>
    <property type="project" value="UniProtKB-SubCell"/>
</dbReference>
<dbReference type="PRINTS" id="PR00605">
    <property type="entry name" value="CYTCHROMECIC"/>
</dbReference>
<feature type="binding site" description="axial binding residue" evidence="9">
    <location>
        <position position="86"/>
    </location>
    <ligand>
        <name>heme c</name>
        <dbReference type="ChEBI" id="CHEBI:61717"/>
        <label>1</label>
    </ligand>
    <ligandPart>
        <name>Fe</name>
        <dbReference type="ChEBI" id="CHEBI:18248"/>
    </ligandPart>
</feature>
<keyword evidence="7 9" id="KW-0408">Iron</keyword>
<evidence type="ECO:0000256" key="9">
    <source>
        <dbReference type="PIRSR" id="PIRSR000005-2"/>
    </source>
</evidence>
<accession>B8KUJ7</accession>
<dbReference type="InterPro" id="IPR036909">
    <property type="entry name" value="Cyt_c-like_dom_sf"/>
</dbReference>
<dbReference type="OrthoDB" id="9773456at2"/>
<dbReference type="InterPro" id="IPR024167">
    <property type="entry name" value="Cytochrome_c4-like"/>
</dbReference>
<keyword evidence="10" id="KW-0732">Signal</keyword>
<dbReference type="InterPro" id="IPR050597">
    <property type="entry name" value="Cytochrome_c_Oxidase_Subunit"/>
</dbReference>
<feature type="chain" id="PRO_5002873468" evidence="10">
    <location>
        <begin position="26"/>
        <end position="215"/>
    </location>
</feature>
<feature type="domain" description="Cytochrome c" evidence="11">
    <location>
        <begin position="31"/>
        <end position="109"/>
    </location>
</feature>
<dbReference type="PANTHER" id="PTHR33751:SF9">
    <property type="entry name" value="CYTOCHROME C4"/>
    <property type="match status" value="1"/>
</dbReference>
<evidence type="ECO:0000256" key="10">
    <source>
        <dbReference type="SAM" id="SignalP"/>
    </source>
</evidence>
<feature type="binding site" description="axial binding residue" evidence="9">
    <location>
        <position position="192"/>
    </location>
    <ligand>
        <name>heme c</name>
        <dbReference type="ChEBI" id="CHEBI:61717"/>
        <label>2</label>
    </ligand>
    <ligandPart>
        <name>Fe</name>
        <dbReference type="ChEBI" id="CHEBI:18248"/>
    </ligandPart>
</feature>
<evidence type="ECO:0000256" key="1">
    <source>
        <dbReference type="ARBA" id="ARBA00004418"/>
    </source>
</evidence>
<dbReference type="InterPro" id="IPR009056">
    <property type="entry name" value="Cyt_c-like_dom"/>
</dbReference>
<dbReference type="Gene3D" id="1.10.760.10">
    <property type="entry name" value="Cytochrome c-like domain"/>
    <property type="match status" value="2"/>
</dbReference>
<evidence type="ECO:0000259" key="11">
    <source>
        <dbReference type="PROSITE" id="PS51007"/>
    </source>
</evidence>
<feature type="binding site" description="axial binding residue" evidence="9">
    <location>
        <position position="143"/>
    </location>
    <ligand>
        <name>heme c</name>
        <dbReference type="ChEBI" id="CHEBI:61717"/>
        <label>2</label>
    </ligand>
    <ligandPart>
        <name>Fe</name>
        <dbReference type="ChEBI" id="CHEBI:18248"/>
    </ligandPart>
</feature>
<evidence type="ECO:0000313" key="12">
    <source>
        <dbReference type="EMBL" id="EED34709.1"/>
    </source>
</evidence>
<dbReference type="STRING" id="565045.NOR51B_648"/>
<evidence type="ECO:0000256" key="6">
    <source>
        <dbReference type="ARBA" id="ARBA00022982"/>
    </source>
</evidence>
<feature type="binding site" description="covalent" evidence="8">
    <location>
        <position position="43"/>
    </location>
    <ligand>
        <name>heme c</name>
        <dbReference type="ChEBI" id="CHEBI:61717"/>
        <label>1</label>
    </ligand>
</feature>
<dbReference type="PANTHER" id="PTHR33751">
    <property type="entry name" value="CBB3-TYPE CYTOCHROME C OXIDASE SUBUNIT FIXP"/>
    <property type="match status" value="1"/>
</dbReference>
<evidence type="ECO:0000256" key="4">
    <source>
        <dbReference type="ARBA" id="ARBA00022723"/>
    </source>
</evidence>